<evidence type="ECO:0000313" key="4">
    <source>
        <dbReference type="Proteomes" id="UP000533469"/>
    </source>
</evidence>
<dbReference type="InterPro" id="IPR007345">
    <property type="entry name" value="Polysacch_pyruvyl_Trfase"/>
</dbReference>
<feature type="domain" description="Polysaccharide pyruvyl transferase" evidence="2">
    <location>
        <begin position="486"/>
        <end position="646"/>
    </location>
</feature>
<gene>
    <name evidence="3" type="ORF">FHS55_004327</name>
</gene>
<evidence type="ECO:0000256" key="1">
    <source>
        <dbReference type="SAM" id="MobiDB-lite"/>
    </source>
</evidence>
<dbReference type="RefSeq" id="WP_246340365.1">
    <property type="nucleotide sequence ID" value="NZ_JACICD010000013.1"/>
</dbReference>
<comment type="caution">
    <text evidence="3">The sequence shown here is derived from an EMBL/GenBank/DDBJ whole genome shotgun (WGS) entry which is preliminary data.</text>
</comment>
<sequence>MKAPLDAIVQAEGEVRLGWAGSTTLMDYLNFEDALSPVMTAMVGGVPVRRVPAKSRSVRMSAIGAIGHTFEGGEVHVWGTGCSPWRNPSAPVDRRVAFAPTGHDGIVLHATSGPVAERLMSNGGPRPGVYGDPAWLLPRFYRPRIRKKWKLGVILHLSELVDRSYEARPQPAFVRYRIPEEFQKDVHLITTVTPLGVPALKAKLDEILACERIVSMSMHGLVVAEAYGIPCLYFPPLSEPRGLGRLDLDPNGPADLRMVDLYLGLRRRHVPAYFQDRGLPTDWQAVMDAVDRAWEPAHFEADRLIETFPFSPSPLKAASGKSIWEHPVVKGLVLQHDVALLRQQDRDEEGDPASGPPVSEAKSSGALAAAAAPAKELNGMRTGETVIRLAASQRAPAVVAEVKGGSRAMSPEVATLLRMNADRISIPLSWAATTRESPHANLGDTLSALIVAGMAGVTVRRAGFDQPIERMVAVGTIGHNQRNGVLHFWGTGVDAERNPVDPLVRGYVRPSDTDFHIHALRGPNSARTLRAAGMQVPDVFGDPVWMLPRFWPMKDVEKTHDLGVILHITELEDRTPEAPVKPTLKRYGIPDAFKGRIRLINTHCPPTPEGMKAKVAEIVSCRAIVSTSLHGLVLSETYGIPCAWFATYGDGEGRMLELGNPQHQIDHRMRDFYSGVGRTTLSSYCLDRSRATDWNAVLAWVHGKWQPLIYDDGPLIRAFPMPLAVSPEATSWALPPEIVDRIDY</sequence>
<feature type="compositionally biased region" description="Low complexity" evidence="1">
    <location>
        <begin position="360"/>
        <end position="370"/>
    </location>
</feature>
<evidence type="ECO:0000313" key="3">
    <source>
        <dbReference type="EMBL" id="MBB3773683.1"/>
    </source>
</evidence>
<dbReference type="Pfam" id="PF04230">
    <property type="entry name" value="PS_pyruv_trans"/>
    <property type="match status" value="2"/>
</dbReference>
<accession>A0A839ZFS5</accession>
<proteinExistence type="predicted"/>
<reference evidence="3 4" key="1">
    <citation type="submission" date="2020-08" db="EMBL/GenBank/DDBJ databases">
        <title>Genomic Encyclopedia of Type Strains, Phase IV (KMG-IV): sequencing the most valuable type-strain genomes for metagenomic binning, comparative biology and taxonomic classification.</title>
        <authorList>
            <person name="Goeker M."/>
        </authorList>
    </citation>
    <scope>NUCLEOTIDE SEQUENCE [LARGE SCALE GENOMIC DNA]</scope>
    <source>
        <strain evidence="3 4">DSM 5895</strain>
    </source>
</reference>
<protein>
    <recommendedName>
        <fullName evidence="2">Polysaccharide pyruvyl transferase domain-containing protein</fullName>
    </recommendedName>
</protein>
<evidence type="ECO:0000259" key="2">
    <source>
        <dbReference type="Pfam" id="PF04230"/>
    </source>
</evidence>
<name>A0A839ZFS5_9HYPH</name>
<dbReference type="Proteomes" id="UP000533469">
    <property type="component" value="Unassembled WGS sequence"/>
</dbReference>
<dbReference type="EMBL" id="JACICD010000013">
    <property type="protein sequence ID" value="MBB3773683.1"/>
    <property type="molecule type" value="Genomic_DNA"/>
</dbReference>
<feature type="region of interest" description="Disordered" evidence="1">
    <location>
        <begin position="345"/>
        <end position="370"/>
    </location>
</feature>
<feature type="domain" description="Polysaccharide pyruvyl transferase" evidence="2">
    <location>
        <begin position="124"/>
        <end position="234"/>
    </location>
</feature>
<dbReference type="AlphaFoldDB" id="A0A839ZFS5"/>
<organism evidence="3 4">
    <name type="scientific">Ancylobacter tetraedralis</name>
    <dbReference type="NCBI Taxonomy" id="217068"/>
    <lineage>
        <taxon>Bacteria</taxon>
        <taxon>Pseudomonadati</taxon>
        <taxon>Pseudomonadota</taxon>
        <taxon>Alphaproteobacteria</taxon>
        <taxon>Hyphomicrobiales</taxon>
        <taxon>Xanthobacteraceae</taxon>
        <taxon>Ancylobacter</taxon>
    </lineage>
</organism>
<keyword evidence="4" id="KW-1185">Reference proteome</keyword>